<keyword evidence="2" id="KW-0472">Membrane</keyword>
<feature type="transmembrane region" description="Helical" evidence="2">
    <location>
        <begin position="88"/>
        <end position="109"/>
    </location>
</feature>
<gene>
    <name evidence="3" type="ORF">PG993_004611</name>
</gene>
<evidence type="ECO:0000313" key="4">
    <source>
        <dbReference type="Proteomes" id="UP001444661"/>
    </source>
</evidence>
<evidence type="ECO:0000256" key="2">
    <source>
        <dbReference type="SAM" id="Phobius"/>
    </source>
</evidence>
<comment type="caution">
    <text evidence="3">The sequence shown here is derived from an EMBL/GenBank/DDBJ whole genome shotgun (WGS) entry which is preliminary data.</text>
</comment>
<keyword evidence="4" id="KW-1185">Reference proteome</keyword>
<accession>A0ABR1TDW8</accession>
<reference evidence="3 4" key="1">
    <citation type="submission" date="2023-01" db="EMBL/GenBank/DDBJ databases">
        <title>Analysis of 21 Apiospora genomes using comparative genomics revels a genus with tremendous synthesis potential of carbohydrate active enzymes and secondary metabolites.</title>
        <authorList>
            <person name="Sorensen T."/>
        </authorList>
    </citation>
    <scope>NUCLEOTIDE SEQUENCE [LARGE SCALE GENOMIC DNA]</scope>
    <source>
        <strain evidence="3 4">CBS 33761</strain>
    </source>
</reference>
<feature type="compositionally biased region" description="Polar residues" evidence="1">
    <location>
        <begin position="19"/>
        <end position="28"/>
    </location>
</feature>
<feature type="transmembrane region" description="Helical" evidence="2">
    <location>
        <begin position="61"/>
        <end position="82"/>
    </location>
</feature>
<evidence type="ECO:0000313" key="3">
    <source>
        <dbReference type="EMBL" id="KAK8044587.1"/>
    </source>
</evidence>
<sequence>MTSHNASPDEGSRPLLSEPNLQKGTSPGQLHPAMIARPLSPPAQGYRDEDGHRRTWPMNQVLVWFIRPAAVILAFIDVMVQLTANHGGISGIDVMLIIITFMLLFWNLFKLIPKKAMGVLLSASKDGSGDDMEVSCNVGRWKVFCFGGDVDEELGVHHGDAQPGARRPSLLRRIVSQGLVDLVLASFLMLFDILVAKEGRRAWYDTAVAVTVLTSIIVGLQYIMIFLPHISSCGPFSITLNYKHDDPYHYRIRLPQDEAAAQASARGKQPVSVTA</sequence>
<proteinExistence type="predicted"/>
<name>A0ABR1TDW8_9PEZI</name>
<feature type="region of interest" description="Disordered" evidence="1">
    <location>
        <begin position="1"/>
        <end position="34"/>
    </location>
</feature>
<keyword evidence="2" id="KW-1133">Transmembrane helix</keyword>
<evidence type="ECO:0000256" key="1">
    <source>
        <dbReference type="SAM" id="MobiDB-lite"/>
    </source>
</evidence>
<keyword evidence="2" id="KW-0812">Transmembrane</keyword>
<dbReference type="EMBL" id="JAQQWK010000003">
    <property type="protein sequence ID" value="KAK8044587.1"/>
    <property type="molecule type" value="Genomic_DNA"/>
</dbReference>
<protein>
    <submittedName>
        <fullName evidence="3">Uncharacterized protein</fullName>
    </submittedName>
</protein>
<organism evidence="3 4">
    <name type="scientific">Apiospora rasikravindrae</name>
    <dbReference type="NCBI Taxonomy" id="990691"/>
    <lineage>
        <taxon>Eukaryota</taxon>
        <taxon>Fungi</taxon>
        <taxon>Dikarya</taxon>
        <taxon>Ascomycota</taxon>
        <taxon>Pezizomycotina</taxon>
        <taxon>Sordariomycetes</taxon>
        <taxon>Xylariomycetidae</taxon>
        <taxon>Amphisphaeriales</taxon>
        <taxon>Apiosporaceae</taxon>
        <taxon>Apiospora</taxon>
    </lineage>
</organism>
<dbReference type="Proteomes" id="UP001444661">
    <property type="component" value="Unassembled WGS sequence"/>
</dbReference>
<feature type="transmembrane region" description="Helical" evidence="2">
    <location>
        <begin position="207"/>
        <end position="227"/>
    </location>
</feature>
<feature type="transmembrane region" description="Helical" evidence="2">
    <location>
        <begin position="174"/>
        <end position="195"/>
    </location>
</feature>